<evidence type="ECO:0000313" key="1">
    <source>
        <dbReference type="EMBL" id="MDR9893940.1"/>
    </source>
</evidence>
<dbReference type="AlphaFoldDB" id="A0AAP5I7K8"/>
<gene>
    <name evidence="1" type="ORF">G7B40_005045</name>
</gene>
<protein>
    <submittedName>
        <fullName evidence="1">Uncharacterized protein</fullName>
    </submittedName>
</protein>
<sequence>MTRVVWWMKSTDPQNSGFESGFNREQQISRDNEHPTRLRQGILPSCQKIPQLHSLWLKQYQSLLDRNRPHRPRVAWTDPMPSNIAESDNIDDIIEACRNSIRALEEEMQQWLNDTNIEWRRIREEFREELGDRSSNSEVRILIRANETLIWQLPWQFCDLLSQSSNSRTIRITFGHL</sequence>
<evidence type="ECO:0000313" key="2">
    <source>
        <dbReference type="Proteomes" id="UP000667802"/>
    </source>
</evidence>
<proteinExistence type="predicted"/>
<reference evidence="2" key="1">
    <citation type="journal article" date="2021" name="Science">
        <title>Hunting the eagle killer: A cyanobacterial neurotoxin causes vacuolar myelinopathy.</title>
        <authorList>
            <person name="Breinlinger S."/>
            <person name="Phillips T.J."/>
            <person name="Haram B.N."/>
            <person name="Mares J."/>
            <person name="Martinez Yerena J.A."/>
            <person name="Hrouzek P."/>
            <person name="Sobotka R."/>
            <person name="Henderson W.M."/>
            <person name="Schmieder P."/>
            <person name="Williams S.M."/>
            <person name="Lauderdale J.D."/>
            <person name="Wilde H.D."/>
            <person name="Gerrin W."/>
            <person name="Kust A."/>
            <person name="Washington J.W."/>
            <person name="Wagner C."/>
            <person name="Geier B."/>
            <person name="Liebeke M."/>
            <person name="Enke H."/>
            <person name="Niedermeyer T.H.J."/>
            <person name="Wilde S.B."/>
        </authorList>
    </citation>
    <scope>NUCLEOTIDE SEQUENCE [LARGE SCALE GENOMIC DNA]</scope>
    <source>
        <strain evidence="2">Thurmond2011</strain>
    </source>
</reference>
<keyword evidence="2" id="KW-1185">Reference proteome</keyword>
<name>A0AAP5I7K8_9CYAN</name>
<dbReference type="EMBL" id="JAALHA020000001">
    <property type="protein sequence ID" value="MDR9893940.1"/>
    <property type="molecule type" value="Genomic_DNA"/>
</dbReference>
<dbReference type="RefSeq" id="WP_208339591.1">
    <property type="nucleotide sequence ID" value="NZ_CAWQFN010000556.1"/>
</dbReference>
<accession>A0AAP5I7K8</accession>
<comment type="caution">
    <text evidence="1">The sequence shown here is derived from an EMBL/GenBank/DDBJ whole genome shotgun (WGS) entry which is preliminary data.</text>
</comment>
<organism evidence="1 2">
    <name type="scientific">Aetokthonos hydrillicola Thurmond2011</name>
    <dbReference type="NCBI Taxonomy" id="2712845"/>
    <lineage>
        <taxon>Bacteria</taxon>
        <taxon>Bacillati</taxon>
        <taxon>Cyanobacteriota</taxon>
        <taxon>Cyanophyceae</taxon>
        <taxon>Nostocales</taxon>
        <taxon>Hapalosiphonaceae</taxon>
        <taxon>Aetokthonos</taxon>
    </lineage>
</organism>
<dbReference type="Proteomes" id="UP000667802">
    <property type="component" value="Unassembled WGS sequence"/>
</dbReference>